<sequence>MCSATNNQNAIQTAQKTRSSVLLCICFFIVSLFPFVHGLETEKCREDAECLTQGTYCLQGFCDGHCIPCQQFLRNPPYSGDCAKHEEDCGSCLPNTRAEELVGMRHAFRCKKVDEFIPAINTQQPFTIPEWLTWTLSVVAVALTVTVATLYMRHKKNSEERIQPVTMDVRPNEERPLMELVNHVQAQPMNDPSGSNLGENLNPSAHRLFSDEPSHSEGSANNDVLTGVNEGVTVGLSNYRNETRNQGDNSGVLHEETMNQREPPSILPSTTLPTSDGVPFSIEIEPNGSDKGSGKESGDKCYEDIKFWFLLKINRIIPRAAGRENNNANSE</sequence>
<name>A0ABR0AV87_9CRUS</name>
<evidence type="ECO:0000256" key="2">
    <source>
        <dbReference type="SAM" id="Phobius"/>
    </source>
</evidence>
<evidence type="ECO:0000256" key="1">
    <source>
        <dbReference type="SAM" id="MobiDB-lite"/>
    </source>
</evidence>
<dbReference type="Proteomes" id="UP001234178">
    <property type="component" value="Unassembled WGS sequence"/>
</dbReference>
<feature type="compositionally biased region" description="Low complexity" evidence="1">
    <location>
        <begin position="263"/>
        <end position="275"/>
    </location>
</feature>
<reference evidence="3 4" key="1">
    <citation type="journal article" date="2023" name="Nucleic Acids Res.">
        <title>The hologenome of Daphnia magna reveals possible DNA methylation and microbiome-mediated evolution of the host genome.</title>
        <authorList>
            <person name="Chaturvedi A."/>
            <person name="Li X."/>
            <person name="Dhandapani V."/>
            <person name="Marshall H."/>
            <person name="Kissane S."/>
            <person name="Cuenca-Cambronero M."/>
            <person name="Asole G."/>
            <person name="Calvet F."/>
            <person name="Ruiz-Romero M."/>
            <person name="Marangio P."/>
            <person name="Guigo R."/>
            <person name="Rago D."/>
            <person name="Mirbahai L."/>
            <person name="Eastwood N."/>
            <person name="Colbourne J.K."/>
            <person name="Zhou J."/>
            <person name="Mallon E."/>
            <person name="Orsini L."/>
        </authorList>
    </citation>
    <scope>NUCLEOTIDE SEQUENCE [LARGE SCALE GENOMIC DNA]</scope>
    <source>
        <strain evidence="3">LRV0_1</strain>
    </source>
</reference>
<gene>
    <name evidence="3" type="ORF">OUZ56_022046</name>
</gene>
<keyword evidence="2" id="KW-0472">Membrane</keyword>
<accession>A0ABR0AV87</accession>
<dbReference type="EMBL" id="JAOYFB010000039">
    <property type="protein sequence ID" value="KAK4029032.1"/>
    <property type="molecule type" value="Genomic_DNA"/>
</dbReference>
<feature type="region of interest" description="Disordered" evidence="1">
    <location>
        <begin position="187"/>
        <end position="225"/>
    </location>
</feature>
<feature type="region of interest" description="Disordered" evidence="1">
    <location>
        <begin position="257"/>
        <end position="278"/>
    </location>
</feature>
<keyword evidence="2" id="KW-0812">Transmembrane</keyword>
<keyword evidence="4" id="KW-1185">Reference proteome</keyword>
<feature type="compositionally biased region" description="Polar residues" evidence="1">
    <location>
        <begin position="187"/>
        <end position="203"/>
    </location>
</feature>
<organism evidence="3 4">
    <name type="scientific">Daphnia magna</name>
    <dbReference type="NCBI Taxonomy" id="35525"/>
    <lineage>
        <taxon>Eukaryota</taxon>
        <taxon>Metazoa</taxon>
        <taxon>Ecdysozoa</taxon>
        <taxon>Arthropoda</taxon>
        <taxon>Crustacea</taxon>
        <taxon>Branchiopoda</taxon>
        <taxon>Diplostraca</taxon>
        <taxon>Cladocera</taxon>
        <taxon>Anomopoda</taxon>
        <taxon>Daphniidae</taxon>
        <taxon>Daphnia</taxon>
    </lineage>
</organism>
<comment type="caution">
    <text evidence="3">The sequence shown here is derived from an EMBL/GenBank/DDBJ whole genome shotgun (WGS) entry which is preliminary data.</text>
</comment>
<feature type="transmembrane region" description="Helical" evidence="2">
    <location>
        <begin position="21"/>
        <end position="39"/>
    </location>
</feature>
<proteinExistence type="predicted"/>
<evidence type="ECO:0008006" key="5">
    <source>
        <dbReference type="Google" id="ProtNLM"/>
    </source>
</evidence>
<protein>
    <recommendedName>
        <fullName evidence="5">TNFR-Cys domain-containing protein</fullName>
    </recommendedName>
</protein>
<evidence type="ECO:0000313" key="4">
    <source>
        <dbReference type="Proteomes" id="UP001234178"/>
    </source>
</evidence>
<feature type="transmembrane region" description="Helical" evidence="2">
    <location>
        <begin position="131"/>
        <end position="152"/>
    </location>
</feature>
<keyword evidence="2" id="KW-1133">Transmembrane helix</keyword>
<evidence type="ECO:0000313" key="3">
    <source>
        <dbReference type="EMBL" id="KAK4029032.1"/>
    </source>
</evidence>